<feature type="transmembrane region" description="Helical" evidence="12">
    <location>
        <begin position="20"/>
        <end position="38"/>
    </location>
</feature>
<keyword evidence="4" id="KW-0138">CF(0)</keyword>
<dbReference type="NCBIfam" id="TIGR01131">
    <property type="entry name" value="ATP_synt_6_or_A"/>
    <property type="match status" value="1"/>
</dbReference>
<evidence type="ECO:0000256" key="10">
    <source>
        <dbReference type="ARBA" id="ARBA00023310"/>
    </source>
</evidence>
<keyword evidence="6" id="KW-0375">Hydrogen ion transport</keyword>
<feature type="transmembrane region" description="Helical" evidence="12">
    <location>
        <begin position="163"/>
        <end position="182"/>
    </location>
</feature>
<evidence type="ECO:0000256" key="4">
    <source>
        <dbReference type="ARBA" id="ARBA00022547"/>
    </source>
</evidence>
<keyword evidence="13" id="KW-0496">Mitochondrion</keyword>
<evidence type="ECO:0000256" key="7">
    <source>
        <dbReference type="ARBA" id="ARBA00022989"/>
    </source>
</evidence>
<keyword evidence="9 12" id="KW-0472">Membrane</keyword>
<keyword evidence="8" id="KW-0406">Ion transport</keyword>
<evidence type="ECO:0000256" key="9">
    <source>
        <dbReference type="ARBA" id="ARBA00023136"/>
    </source>
</evidence>
<evidence type="ECO:0000256" key="1">
    <source>
        <dbReference type="ARBA" id="ARBA00004141"/>
    </source>
</evidence>
<feature type="transmembrane region" description="Helical" evidence="12">
    <location>
        <begin position="188"/>
        <end position="218"/>
    </location>
</feature>
<evidence type="ECO:0000256" key="2">
    <source>
        <dbReference type="ARBA" id="ARBA00006810"/>
    </source>
</evidence>
<dbReference type="PRINTS" id="PR00123">
    <property type="entry name" value="ATPASEA"/>
</dbReference>
<comment type="similarity">
    <text evidence="2">Belongs to the ATPase A chain family.</text>
</comment>
<evidence type="ECO:0000256" key="11">
    <source>
        <dbReference type="RuleBase" id="RU004450"/>
    </source>
</evidence>
<dbReference type="InterPro" id="IPR035908">
    <property type="entry name" value="F0_ATP_A_sf"/>
</dbReference>
<feature type="transmembrane region" description="Helical" evidence="12">
    <location>
        <begin position="67"/>
        <end position="90"/>
    </location>
</feature>
<gene>
    <name evidence="13" type="primary">ATP6</name>
</gene>
<keyword evidence="5 12" id="KW-0812">Transmembrane</keyword>
<dbReference type="GO" id="GO:0045259">
    <property type="term" value="C:proton-transporting ATP synthase complex"/>
    <property type="evidence" value="ECO:0007669"/>
    <property type="project" value="UniProtKB-KW"/>
</dbReference>
<organism evidence="13">
    <name type="scientific">Pseudoniphargus gorbeanus</name>
    <dbReference type="NCBI Taxonomy" id="1688789"/>
    <lineage>
        <taxon>Eukaryota</taxon>
        <taxon>Metazoa</taxon>
        <taxon>Ecdysozoa</taxon>
        <taxon>Arthropoda</taxon>
        <taxon>Crustacea</taxon>
        <taxon>Multicrustacea</taxon>
        <taxon>Malacostraca</taxon>
        <taxon>Eumalacostraca</taxon>
        <taxon>Peracarida</taxon>
        <taxon>Amphipoda</taxon>
        <taxon>Senticaudata</taxon>
        <taxon>Gammarida</taxon>
        <taxon>Crangonyctidira</taxon>
        <taxon>Allocrangonyctoidea</taxon>
        <taxon>Allocrangonyctidae</taxon>
        <taxon>Pseudoniphargus</taxon>
    </lineage>
</organism>
<keyword evidence="3" id="KW-0813">Transport</keyword>
<feature type="transmembrane region" description="Helical" evidence="12">
    <location>
        <begin position="135"/>
        <end position="151"/>
    </location>
</feature>
<dbReference type="EMBL" id="LN871176">
    <property type="protein sequence ID" value="CTP93711.1"/>
    <property type="molecule type" value="Genomic_DNA"/>
</dbReference>
<proteinExistence type="inferred from homology"/>
<keyword evidence="7 12" id="KW-1133">Transmembrane helix</keyword>
<geneLocation type="mitochondrion" evidence="13"/>
<evidence type="ECO:0000256" key="5">
    <source>
        <dbReference type="ARBA" id="ARBA00022692"/>
    </source>
</evidence>
<sequence>MMTNLFSIFDPSTKFMSSSNWISILMFMIILPTQLWLLNNRSKQMFLLLLNYLVYEFMPLIKKSPYTLIISSSIFMFIMLNNFSGLLPYIFTASSHLMFTLPLALSMWFSVYLYTWLNNTSNNLIHLIPQGTPKILMPFMVMIETISNIIRPGTLAVRLAANMIAGHLLLVLLSSSFTHLVVASSPVLFILLVLLSILEMAVAIIQAYVFSILTTLYCSEAMN</sequence>
<dbReference type="InterPro" id="IPR045083">
    <property type="entry name" value="ATP_synth_F0_asu_bact/mt"/>
</dbReference>
<accession>A0A0M6X5E2</accession>
<dbReference type="Pfam" id="PF00119">
    <property type="entry name" value="ATP-synt_A"/>
    <property type="match status" value="1"/>
</dbReference>
<dbReference type="CDD" id="cd00310">
    <property type="entry name" value="ATP-synt_Fo_a_6"/>
    <property type="match status" value="1"/>
</dbReference>
<dbReference type="InterPro" id="IPR000568">
    <property type="entry name" value="ATP_synth_F0_asu"/>
</dbReference>
<keyword evidence="10" id="KW-0066">ATP synthesis</keyword>
<name>A0A0M6X5E2_9CRUS</name>
<dbReference type="PROSITE" id="PS00449">
    <property type="entry name" value="ATPASE_A"/>
    <property type="match status" value="1"/>
</dbReference>
<dbReference type="Gene3D" id="1.20.120.220">
    <property type="entry name" value="ATP synthase, F0 complex, subunit A"/>
    <property type="match status" value="1"/>
</dbReference>
<dbReference type="GO" id="GO:0046933">
    <property type="term" value="F:proton-transporting ATP synthase activity, rotational mechanism"/>
    <property type="evidence" value="ECO:0007669"/>
    <property type="project" value="TreeGrafter"/>
</dbReference>
<evidence type="ECO:0000256" key="12">
    <source>
        <dbReference type="SAM" id="Phobius"/>
    </source>
</evidence>
<comment type="subcellular location">
    <subcellularLocation>
        <location evidence="1">Membrane</location>
        <topology evidence="1">Multi-pass membrane protein</topology>
    </subcellularLocation>
    <subcellularLocation>
        <location evidence="11">Mitochondrion inner membrane</location>
        <topology evidence="11">Multi-pass membrane protein</topology>
    </subcellularLocation>
</comment>
<dbReference type="AlphaFoldDB" id="A0A0M6X5E2"/>
<reference evidence="13" key="1">
    <citation type="submission" date="2015-07" db="EMBL/GenBank/DDBJ databases">
        <title>Mitochondrial genome rearrangements at low taxonomic levels: three distinct mitogenome gene orders in the genus Pseudoniphargus (Crustacea: Amphipoda).</title>
        <authorList>
            <person name="Stokkan M."/>
            <person name="Jurado-Rivera J.A."/>
            <person name="Juan C."/>
            <person name="Jaume D."/>
            <person name="Pons J."/>
        </authorList>
    </citation>
    <scope>NUCLEOTIDE SEQUENCE</scope>
    <source>
        <tissue evidence="13">Adult</tissue>
    </source>
</reference>
<evidence type="ECO:0000313" key="13">
    <source>
        <dbReference type="EMBL" id="CTP93711.1"/>
    </source>
</evidence>
<dbReference type="PANTHER" id="PTHR11410">
    <property type="entry name" value="ATP SYNTHASE SUBUNIT A"/>
    <property type="match status" value="1"/>
</dbReference>
<dbReference type="InterPro" id="IPR023011">
    <property type="entry name" value="ATP_synth_F0_asu_AS"/>
</dbReference>
<dbReference type="PANTHER" id="PTHR11410:SF0">
    <property type="entry name" value="ATP SYNTHASE SUBUNIT A"/>
    <property type="match status" value="1"/>
</dbReference>
<dbReference type="SUPFAM" id="SSF81336">
    <property type="entry name" value="F1F0 ATP synthase subunit A"/>
    <property type="match status" value="1"/>
</dbReference>
<evidence type="ECO:0000256" key="6">
    <source>
        <dbReference type="ARBA" id="ARBA00022781"/>
    </source>
</evidence>
<dbReference type="GO" id="GO:0005743">
    <property type="term" value="C:mitochondrial inner membrane"/>
    <property type="evidence" value="ECO:0007669"/>
    <property type="project" value="UniProtKB-SubCell"/>
</dbReference>
<evidence type="ECO:0000256" key="3">
    <source>
        <dbReference type="ARBA" id="ARBA00022448"/>
    </source>
</evidence>
<feature type="transmembrane region" description="Helical" evidence="12">
    <location>
        <begin position="97"/>
        <end position="115"/>
    </location>
</feature>
<evidence type="ECO:0000256" key="8">
    <source>
        <dbReference type="ARBA" id="ARBA00023065"/>
    </source>
</evidence>
<protein>
    <recommendedName>
        <fullName evidence="11">ATP synthase subunit a</fullName>
    </recommendedName>
</protein>